<dbReference type="InterPro" id="IPR020454">
    <property type="entry name" value="DAG/PE-bd"/>
</dbReference>
<dbReference type="InterPro" id="IPR046349">
    <property type="entry name" value="C1-like_sf"/>
</dbReference>
<reference evidence="10" key="1">
    <citation type="submission" date="2025-08" db="UniProtKB">
        <authorList>
            <consortium name="RefSeq"/>
        </authorList>
    </citation>
    <scope>IDENTIFICATION</scope>
</reference>
<protein>
    <submittedName>
        <fullName evidence="10">N-chimaerin-like isoform X1</fullName>
    </submittedName>
</protein>
<name>A0ABM1F884_PRICU</name>
<feature type="region of interest" description="Disordered" evidence="5">
    <location>
        <begin position="193"/>
        <end position="215"/>
    </location>
</feature>
<dbReference type="RefSeq" id="XP_014680655.1">
    <property type="nucleotide sequence ID" value="XM_014825169.1"/>
</dbReference>
<feature type="domain" description="Rho-GAP" evidence="8">
    <location>
        <begin position="301"/>
        <end position="491"/>
    </location>
</feature>
<keyword evidence="2" id="KW-0479">Metal-binding</keyword>
<keyword evidence="3" id="KW-0862">Zinc</keyword>
<evidence type="ECO:0000259" key="7">
    <source>
        <dbReference type="PROSITE" id="PS50081"/>
    </source>
</evidence>
<evidence type="ECO:0000313" key="9">
    <source>
        <dbReference type="Proteomes" id="UP000695022"/>
    </source>
</evidence>
<dbReference type="Gene3D" id="1.10.555.10">
    <property type="entry name" value="Rho GTPase activation protein"/>
    <property type="match status" value="1"/>
</dbReference>
<dbReference type="Pfam" id="PF00620">
    <property type="entry name" value="RhoGAP"/>
    <property type="match status" value="1"/>
</dbReference>
<dbReference type="SMART" id="SM00324">
    <property type="entry name" value="RhoGAP"/>
    <property type="match status" value="1"/>
</dbReference>
<dbReference type="PRINTS" id="PR00008">
    <property type="entry name" value="DAGPEDOMAIN"/>
</dbReference>
<dbReference type="Proteomes" id="UP000695022">
    <property type="component" value="Unplaced"/>
</dbReference>
<dbReference type="SMART" id="SM00252">
    <property type="entry name" value="SH2"/>
    <property type="match status" value="1"/>
</dbReference>
<dbReference type="PROSITE" id="PS50001">
    <property type="entry name" value="SH2"/>
    <property type="match status" value="1"/>
</dbReference>
<dbReference type="InterPro" id="IPR008936">
    <property type="entry name" value="Rho_GTPase_activation_prot"/>
</dbReference>
<dbReference type="CDD" id="cd20806">
    <property type="entry name" value="C1_CHN"/>
    <property type="match status" value="1"/>
</dbReference>
<dbReference type="PANTHER" id="PTHR46075">
    <property type="entry name" value="CHIMERIN FAMILY MEMBER"/>
    <property type="match status" value="1"/>
</dbReference>
<dbReference type="SUPFAM" id="SSF48350">
    <property type="entry name" value="GTPase activation domain, GAP"/>
    <property type="match status" value="1"/>
</dbReference>
<dbReference type="PRINTS" id="PR00401">
    <property type="entry name" value="SH2DOMAIN"/>
</dbReference>
<feature type="domain" description="SH2" evidence="6">
    <location>
        <begin position="52"/>
        <end position="120"/>
    </location>
</feature>
<dbReference type="InterPro" id="IPR000198">
    <property type="entry name" value="RhoGAP_dom"/>
</dbReference>
<dbReference type="InterPro" id="IPR002219">
    <property type="entry name" value="PKC_DAG/PE"/>
</dbReference>
<accession>A0ABM1F884</accession>
<keyword evidence="4" id="KW-0727">SH2 domain</keyword>
<evidence type="ECO:0000259" key="6">
    <source>
        <dbReference type="PROSITE" id="PS50001"/>
    </source>
</evidence>
<dbReference type="Gene3D" id="3.30.505.10">
    <property type="entry name" value="SH2 domain"/>
    <property type="match status" value="1"/>
</dbReference>
<dbReference type="PANTHER" id="PTHR46075:SF2">
    <property type="entry name" value="RHO GTPASE ACTIVATING PROTEIN AT 5A, ISOFORM A"/>
    <property type="match status" value="1"/>
</dbReference>
<evidence type="ECO:0000313" key="10">
    <source>
        <dbReference type="RefSeq" id="XP_014680655.1"/>
    </source>
</evidence>
<keyword evidence="1" id="KW-0343">GTPase activation</keyword>
<dbReference type="PROSITE" id="PS00479">
    <property type="entry name" value="ZF_DAG_PE_1"/>
    <property type="match status" value="1"/>
</dbReference>
<evidence type="ECO:0000256" key="4">
    <source>
        <dbReference type="PROSITE-ProRule" id="PRU00191"/>
    </source>
</evidence>
<dbReference type="Pfam" id="PF00130">
    <property type="entry name" value="C1_1"/>
    <property type="match status" value="1"/>
</dbReference>
<evidence type="ECO:0000256" key="3">
    <source>
        <dbReference type="ARBA" id="ARBA00022833"/>
    </source>
</evidence>
<dbReference type="GeneID" id="106820665"/>
<evidence type="ECO:0000256" key="1">
    <source>
        <dbReference type="ARBA" id="ARBA00022468"/>
    </source>
</evidence>
<dbReference type="PROSITE" id="PS50081">
    <property type="entry name" value="ZF_DAG_PE_2"/>
    <property type="match status" value="1"/>
</dbReference>
<sequence length="493" mass="56632">MYAADDEEPGFGDPFPHLWKSYLYQLQQQAPTPRRIMCQYDPPNRPFFYGREFHGMVSREEADAQLSECDGCYLVRESQRAPGSYTLSMRFNDVTKNYRLFYDGHHYVGDKRFETLQELVADGLITLYMETHAADYIAVMANESDYEESPYFKLNSQLRRSRTQDSIHSNKSLQLSGKAAELEPVEIPVDDIDFLPDRETPETSSQQGDYETPHPDAVRGLEEALERKRLDVHHYEKAHQFKVHTFRGPHWCDFCGNFLWGLIAQGVRCQDCGFNAHKKCSEKIPNDCLPNTKYVQRMFGVDLTTLAKAHNRPLPIVMEKCIKEVEARGLDAEGLFRVSGFNDDIEAIKASFDKDGENTDISRDAYEDTNTVCGVLKLFFRLLPIPIITFDTYDTFIQAAKESEDLQLEGIKDGISKLPPAHYQTLKNLIQHLYRVSQLSHKNLMTMENLAMVFGPTLMRSPDSDPMTSLHNAKFGQIVVELLIRHQAQLFRK</sequence>
<gene>
    <name evidence="10" type="primary">LOC106820665</name>
</gene>
<keyword evidence="9" id="KW-1185">Reference proteome</keyword>
<dbReference type="Pfam" id="PF00017">
    <property type="entry name" value="SH2"/>
    <property type="match status" value="1"/>
</dbReference>
<dbReference type="InterPro" id="IPR036860">
    <property type="entry name" value="SH2_dom_sf"/>
</dbReference>
<dbReference type="Gene3D" id="3.30.60.20">
    <property type="match status" value="1"/>
</dbReference>
<dbReference type="SUPFAM" id="SSF57889">
    <property type="entry name" value="Cysteine-rich domain"/>
    <property type="match status" value="1"/>
</dbReference>
<evidence type="ECO:0000259" key="8">
    <source>
        <dbReference type="PROSITE" id="PS50238"/>
    </source>
</evidence>
<dbReference type="SUPFAM" id="SSF55550">
    <property type="entry name" value="SH2 domain"/>
    <property type="match status" value="1"/>
</dbReference>
<dbReference type="InterPro" id="IPR051854">
    <property type="entry name" value="Rho-type_GAP"/>
</dbReference>
<proteinExistence type="predicted"/>
<evidence type="ECO:0000256" key="5">
    <source>
        <dbReference type="SAM" id="MobiDB-lite"/>
    </source>
</evidence>
<organism evidence="9 10">
    <name type="scientific">Priapulus caudatus</name>
    <name type="common">Priapulid worm</name>
    <dbReference type="NCBI Taxonomy" id="37621"/>
    <lineage>
        <taxon>Eukaryota</taxon>
        <taxon>Metazoa</taxon>
        <taxon>Ecdysozoa</taxon>
        <taxon>Scalidophora</taxon>
        <taxon>Priapulida</taxon>
        <taxon>Priapulimorpha</taxon>
        <taxon>Priapulimorphida</taxon>
        <taxon>Priapulidae</taxon>
        <taxon>Priapulus</taxon>
    </lineage>
</organism>
<dbReference type="InterPro" id="IPR000980">
    <property type="entry name" value="SH2"/>
</dbReference>
<dbReference type="PROSITE" id="PS50238">
    <property type="entry name" value="RHOGAP"/>
    <property type="match status" value="1"/>
</dbReference>
<feature type="domain" description="Phorbol-ester/DAG-type" evidence="7">
    <location>
        <begin position="238"/>
        <end position="288"/>
    </location>
</feature>
<dbReference type="SMART" id="SM00109">
    <property type="entry name" value="C1"/>
    <property type="match status" value="1"/>
</dbReference>
<evidence type="ECO:0000256" key="2">
    <source>
        <dbReference type="ARBA" id="ARBA00022723"/>
    </source>
</evidence>